<dbReference type="SUPFAM" id="SSF52540">
    <property type="entry name" value="P-loop containing nucleoside triphosphate hydrolases"/>
    <property type="match status" value="1"/>
</dbReference>
<dbReference type="EMBL" id="FJOG01000062">
    <property type="protein sequence ID" value="CZR68976.1"/>
    <property type="molecule type" value="Genomic_DNA"/>
</dbReference>
<evidence type="ECO:0000256" key="3">
    <source>
        <dbReference type="SAM" id="SignalP"/>
    </source>
</evidence>
<feature type="repeat" description="ANK" evidence="2">
    <location>
        <begin position="841"/>
        <end position="873"/>
    </location>
</feature>
<feature type="domain" description="NACHT" evidence="4">
    <location>
        <begin position="265"/>
        <end position="409"/>
    </location>
</feature>
<dbReference type="SUPFAM" id="SSF48403">
    <property type="entry name" value="Ankyrin repeat"/>
    <property type="match status" value="1"/>
</dbReference>
<dbReference type="SMART" id="SM00248">
    <property type="entry name" value="ANK"/>
    <property type="match status" value="4"/>
</dbReference>
<keyword evidence="1" id="KW-0677">Repeat</keyword>
<dbReference type="Pfam" id="PF26639">
    <property type="entry name" value="Het-6_barrel"/>
    <property type="match status" value="1"/>
</dbReference>
<proteinExistence type="predicted"/>
<dbReference type="InterPro" id="IPR036770">
    <property type="entry name" value="Ankyrin_rpt-contain_sf"/>
</dbReference>
<keyword evidence="6" id="KW-1185">Reference proteome</keyword>
<dbReference type="InterPro" id="IPR027417">
    <property type="entry name" value="P-loop_NTPase"/>
</dbReference>
<dbReference type="PROSITE" id="PS50837">
    <property type="entry name" value="NACHT"/>
    <property type="match status" value="1"/>
</dbReference>
<dbReference type="Pfam" id="PF24883">
    <property type="entry name" value="NPHP3_N"/>
    <property type="match status" value="1"/>
</dbReference>
<dbReference type="InterPro" id="IPR007111">
    <property type="entry name" value="NACHT_NTPase"/>
</dbReference>
<dbReference type="STRING" id="576137.A0A1L7XVB0"/>
<organism evidence="5 6">
    <name type="scientific">Phialocephala subalpina</name>
    <dbReference type="NCBI Taxonomy" id="576137"/>
    <lineage>
        <taxon>Eukaryota</taxon>
        <taxon>Fungi</taxon>
        <taxon>Dikarya</taxon>
        <taxon>Ascomycota</taxon>
        <taxon>Pezizomycotina</taxon>
        <taxon>Leotiomycetes</taxon>
        <taxon>Helotiales</taxon>
        <taxon>Mollisiaceae</taxon>
        <taxon>Phialocephala</taxon>
        <taxon>Phialocephala fortinii species complex</taxon>
    </lineage>
</organism>
<feature type="repeat" description="ANK" evidence="2">
    <location>
        <begin position="793"/>
        <end position="825"/>
    </location>
</feature>
<dbReference type="PROSITE" id="PS50088">
    <property type="entry name" value="ANK_REPEAT"/>
    <property type="match status" value="2"/>
</dbReference>
<dbReference type="PANTHER" id="PTHR24148">
    <property type="entry name" value="ANKYRIN REPEAT DOMAIN-CONTAINING PROTEIN 39 HOMOLOG-RELATED"/>
    <property type="match status" value="1"/>
</dbReference>
<dbReference type="Gene3D" id="3.40.50.300">
    <property type="entry name" value="P-loop containing nucleotide triphosphate hydrolases"/>
    <property type="match status" value="1"/>
</dbReference>
<feature type="signal peptide" evidence="3">
    <location>
        <begin position="1"/>
        <end position="22"/>
    </location>
</feature>
<feature type="chain" id="PRO_5012656884" description="NACHT domain-containing protein" evidence="3">
    <location>
        <begin position="23"/>
        <end position="1643"/>
    </location>
</feature>
<dbReference type="InterPro" id="IPR052895">
    <property type="entry name" value="HetReg/Transcr_Mod"/>
</dbReference>
<dbReference type="InterPro" id="IPR056884">
    <property type="entry name" value="NPHP3-like_N"/>
</dbReference>
<dbReference type="PANTHER" id="PTHR24148:SF64">
    <property type="entry name" value="HETEROKARYON INCOMPATIBILITY DOMAIN-CONTAINING PROTEIN"/>
    <property type="match status" value="1"/>
</dbReference>
<evidence type="ECO:0000259" key="4">
    <source>
        <dbReference type="PROSITE" id="PS50837"/>
    </source>
</evidence>
<evidence type="ECO:0000313" key="6">
    <source>
        <dbReference type="Proteomes" id="UP000184330"/>
    </source>
</evidence>
<dbReference type="PROSITE" id="PS50297">
    <property type="entry name" value="ANK_REP_REGION"/>
    <property type="match status" value="2"/>
</dbReference>
<dbReference type="Pfam" id="PF06985">
    <property type="entry name" value="HET"/>
    <property type="match status" value="1"/>
</dbReference>
<gene>
    <name evidence="5" type="ORF">PAC_18877</name>
</gene>
<evidence type="ECO:0000256" key="2">
    <source>
        <dbReference type="PROSITE-ProRule" id="PRU00023"/>
    </source>
</evidence>
<reference evidence="5 6" key="1">
    <citation type="submission" date="2016-03" db="EMBL/GenBank/DDBJ databases">
        <authorList>
            <person name="Ploux O."/>
        </authorList>
    </citation>
    <scope>NUCLEOTIDE SEQUENCE [LARGE SCALE GENOMIC DNA]</scope>
    <source>
        <strain evidence="5 6">UAMH 11012</strain>
    </source>
</reference>
<protein>
    <recommendedName>
        <fullName evidence="4">NACHT domain-containing protein</fullName>
    </recommendedName>
</protein>
<dbReference type="InterPro" id="IPR010730">
    <property type="entry name" value="HET"/>
</dbReference>
<name>A0A1L7XVB0_9HELO</name>
<keyword evidence="3" id="KW-0732">Signal</keyword>
<dbReference type="OrthoDB" id="3539865at2759"/>
<keyword evidence="2" id="KW-0040">ANK repeat</keyword>
<dbReference type="InterPro" id="IPR002110">
    <property type="entry name" value="Ankyrin_rpt"/>
</dbReference>
<accession>A0A1L7XVB0</accession>
<dbReference type="Proteomes" id="UP000184330">
    <property type="component" value="Unassembled WGS sequence"/>
</dbReference>
<evidence type="ECO:0000256" key="1">
    <source>
        <dbReference type="ARBA" id="ARBA00022737"/>
    </source>
</evidence>
<dbReference type="Gene3D" id="1.25.40.20">
    <property type="entry name" value="Ankyrin repeat-containing domain"/>
    <property type="match status" value="1"/>
</dbReference>
<evidence type="ECO:0000313" key="5">
    <source>
        <dbReference type="EMBL" id="CZR68976.1"/>
    </source>
</evidence>
<dbReference type="Pfam" id="PF12796">
    <property type="entry name" value="Ank_2"/>
    <property type="match status" value="1"/>
</dbReference>
<sequence length="1643" mass="185525">MDPVSALGLAASIIAVLQLTTALMKPATSSLGPSEHDAKELNRLLTTMTGFQVAYNNLEQYLKGNPGAADTLVTAIKQPIQDCKVVLAQIRLRLSNMTFVRKHIIGKKWDKEFQRLVKRLDDTRQLFDVILQGDQSERLIKISLFLNEKFEDFGEIKETIEGTSERLLELHLTVQRNFEVTEIQATQNQSDLLHMLDNNQDKIDEQFSKLEKIEQRKQKEKILRWLEIANPRTNHEQAHATHKSGTGDWFAQGQNYRDWLAQPKSFFWLNGKAGCGKTVLSSKIIENTSAYCDENEGCVMAYFYFSFTDSTKQHYPNMLRSLLAQIASQIDITSDCLESLYRAYQQSTPPIDALIKALRTLVDETLFHHVYILVDALDEISDTDGRKEVCKILDELSQRPKAHIITTSRREHDITEYMLECKKIRDIWIQNSQVDHDIRLWVRERLKLDKKLRKWSAIHDEIEAALGKGADGMFRWAACQLDSLRKCLSAKSVQKALKSLPKTLDETYERMLLNIDEEYQHVATEALRWLCFSTEVLNIEELTEAAVFSAVVQAPSKETPFEVSFDPNERIEDPLDILGILSGLVVTRVPAQRVFPGKSDDSHNKMLDLIDGDGNYEDIAPSASTTKTSKILLAHFSVKEYLISGRLNSKVRHFAIDESCAHQLLATNCLYYEFYSQSSVEHNASSHGDWWHNLTAYKRKYDAFYTLIDYASKRWLQHAKGVGYKSELDELVVSLFDAGSQVQGCLLFQHVERVEWDSIHALTPLYILSSLGLYFPCDTLLESGSDPNEREGHYGTALQSAAYQDRNNIVRLLLNNGADANIEGGHYGSALQAASYSGRGKYGSALQAASSQGNKNVVQVLLDHGADVNIQGGEIYSTPIQLALSRKHAEISVMLLHRGAIVTEYVGGTEAKLALKKKDSKTFVKIQIDDEGLPSVVKKVRPQQYSYTELAPGEDIRVLILEPGQPGDPATGKDPDPVRCRLVPSALPSTKILAQGGPPVIPYEALSYYWGLERPSIPIRILNYSKKNVRHSIANLLQKKFWIRPNLFAALVQLRDPEDEVTLWVDAVCINQDNSAEKTIQVSRMHEIYSEASNICIWLGVGEVDSSTQTIDTENTRKTFEFVREILSLKRLDQLVSNERYAERWLAFVELMRNRWFSRRWVVQELALAREATVHYGDEVMQWLDFADAVNLFVAKHDQINTLLKRHSNDLDPVGDMRALGAGILVETTNNLFRKTEDGRTWKDYPRDAVYAVLSIANDTLYSNSRTTAKTVVSVTSTPTAKTKPIRDPRITPNYVKPLFEIYSDFIDFCVEKSSSLDMICRHWAPGPREQRRSITALSAESRPQMPTWISSITNSAFGGSELVLHGRDNGDNLVGIPNEHNHKNYNASAGLKPHVKIDREGVDDATPSQEYFQQVGHSSYQGPVSNPHTESTLPKATEILYAKGICLDTIEKLSPRAAQGMILQECLVMGGWTDEIEPEKVPDELWRTLVADRGPNGTNAPSWYHRACLESFTHITQNGDLSTSALMENPGTPSTMVTFLKRVQEVVWNRKFLRSKCFQHDGSKKRLFGLAPTSAQEGDLICILFGCSVPVILRRVGPPDDHFYYLIGEAYVHGVMDGEALSKDLPVWPYDGSDKYINFKIR</sequence>